<accession>A0ABQ4ZX61</accession>
<gene>
    <name evidence="1" type="ORF">Tco_0800844</name>
</gene>
<name>A0ABQ4ZX61_9ASTR</name>
<comment type="caution">
    <text evidence="1">The sequence shown here is derived from an EMBL/GenBank/DDBJ whole genome shotgun (WGS) entry which is preliminary data.</text>
</comment>
<protein>
    <submittedName>
        <fullName evidence="1">Uncharacterized protein</fullName>
    </submittedName>
</protein>
<sequence length="156" mass="16411">MCGSERTSVTYMDCQIGRGEVVAGVYLLRYVMEVGTGELERLGGAWGVYGFVGKRGEVGSGGCVGLWREGYEFIDRREGCGRGGCESGFVGGGGVVWGHDGVVECVERCVLLRVGLVDGNDVWEDDGLGMISCVRRGGMTAGVHISIFSGGLAEGE</sequence>
<reference evidence="1" key="1">
    <citation type="journal article" date="2022" name="Int. J. Mol. Sci.">
        <title>Draft Genome of Tanacetum Coccineum: Genomic Comparison of Closely Related Tanacetum-Family Plants.</title>
        <authorList>
            <person name="Yamashiro T."/>
            <person name="Shiraishi A."/>
            <person name="Nakayama K."/>
            <person name="Satake H."/>
        </authorList>
    </citation>
    <scope>NUCLEOTIDE SEQUENCE</scope>
</reference>
<reference evidence="1" key="2">
    <citation type="submission" date="2022-01" db="EMBL/GenBank/DDBJ databases">
        <authorList>
            <person name="Yamashiro T."/>
            <person name="Shiraishi A."/>
            <person name="Satake H."/>
            <person name="Nakayama K."/>
        </authorList>
    </citation>
    <scope>NUCLEOTIDE SEQUENCE</scope>
</reference>
<organism evidence="1 2">
    <name type="scientific">Tanacetum coccineum</name>
    <dbReference type="NCBI Taxonomy" id="301880"/>
    <lineage>
        <taxon>Eukaryota</taxon>
        <taxon>Viridiplantae</taxon>
        <taxon>Streptophyta</taxon>
        <taxon>Embryophyta</taxon>
        <taxon>Tracheophyta</taxon>
        <taxon>Spermatophyta</taxon>
        <taxon>Magnoliopsida</taxon>
        <taxon>eudicotyledons</taxon>
        <taxon>Gunneridae</taxon>
        <taxon>Pentapetalae</taxon>
        <taxon>asterids</taxon>
        <taxon>campanulids</taxon>
        <taxon>Asterales</taxon>
        <taxon>Asteraceae</taxon>
        <taxon>Asteroideae</taxon>
        <taxon>Anthemideae</taxon>
        <taxon>Anthemidinae</taxon>
        <taxon>Tanacetum</taxon>
    </lineage>
</organism>
<evidence type="ECO:0000313" key="2">
    <source>
        <dbReference type="Proteomes" id="UP001151760"/>
    </source>
</evidence>
<proteinExistence type="predicted"/>
<keyword evidence="2" id="KW-1185">Reference proteome</keyword>
<evidence type="ECO:0000313" key="1">
    <source>
        <dbReference type="EMBL" id="GJS93876.1"/>
    </source>
</evidence>
<dbReference type="Proteomes" id="UP001151760">
    <property type="component" value="Unassembled WGS sequence"/>
</dbReference>
<dbReference type="EMBL" id="BQNB010011689">
    <property type="protein sequence ID" value="GJS93876.1"/>
    <property type="molecule type" value="Genomic_DNA"/>
</dbReference>